<evidence type="ECO:0000313" key="1">
    <source>
        <dbReference type="EMBL" id="NYI80356.1"/>
    </source>
</evidence>
<comment type="caution">
    <text evidence="1">The sequence shown here is derived from an EMBL/GenBank/DDBJ whole genome shotgun (WGS) entry which is preliminary data.</text>
</comment>
<accession>A0A7Z0DS50</accession>
<dbReference type="Proteomes" id="UP000564496">
    <property type="component" value="Unassembled WGS sequence"/>
</dbReference>
<dbReference type="RefSeq" id="WP_179660555.1">
    <property type="nucleotide sequence ID" value="NZ_JACBZR010000001.1"/>
</dbReference>
<dbReference type="AlphaFoldDB" id="A0A7Z0DS50"/>
<evidence type="ECO:0008006" key="3">
    <source>
        <dbReference type="Google" id="ProtNLM"/>
    </source>
</evidence>
<gene>
    <name evidence="1" type="ORF">BJ988_005004</name>
</gene>
<keyword evidence="2" id="KW-1185">Reference proteome</keyword>
<evidence type="ECO:0000313" key="2">
    <source>
        <dbReference type="Proteomes" id="UP000564496"/>
    </source>
</evidence>
<reference evidence="1 2" key="1">
    <citation type="submission" date="2020-07" db="EMBL/GenBank/DDBJ databases">
        <title>Sequencing the genomes of 1000 actinobacteria strains.</title>
        <authorList>
            <person name="Klenk H.-P."/>
        </authorList>
    </citation>
    <scope>NUCLEOTIDE SEQUENCE [LARGE SCALE GENOMIC DNA]</scope>
    <source>
        <strain evidence="1 2">DSM 26487</strain>
    </source>
</reference>
<sequence>MPNDEWIPSDPSELGITNAAFVAVRRGFHDGYTPVLTVSGGWRTDSASLQQIADESLEVLEQDATDVELVKRTEVGTAHAPAVAQSLAGTAKYEGRRFDLRRFQAITAIVDVNDPSERFVITYSLTCLFRQSEQMKDEFQELMSTVQVLAAAGGGEADRGS</sequence>
<organism evidence="1 2">
    <name type="scientific">Nocardioides panzhihuensis</name>
    <dbReference type="NCBI Taxonomy" id="860243"/>
    <lineage>
        <taxon>Bacteria</taxon>
        <taxon>Bacillati</taxon>
        <taxon>Actinomycetota</taxon>
        <taxon>Actinomycetes</taxon>
        <taxon>Propionibacteriales</taxon>
        <taxon>Nocardioidaceae</taxon>
        <taxon>Nocardioides</taxon>
    </lineage>
</organism>
<name>A0A7Z0DS50_9ACTN</name>
<dbReference type="EMBL" id="JACBZR010000001">
    <property type="protein sequence ID" value="NYI80356.1"/>
    <property type="molecule type" value="Genomic_DNA"/>
</dbReference>
<proteinExistence type="predicted"/>
<protein>
    <recommendedName>
        <fullName evidence="3">DUF1795 domain-containing protein</fullName>
    </recommendedName>
</protein>
<dbReference type="Gene3D" id="3.40.1000.10">
    <property type="entry name" value="Mog1/PsbP, alpha/beta/alpha sandwich"/>
    <property type="match status" value="1"/>
</dbReference>